<accession>A0ACC2VKT5</accession>
<reference evidence="1" key="1">
    <citation type="submission" date="2023-04" db="EMBL/GenBank/DDBJ databases">
        <title>Draft Genome sequencing of Naganishia species isolated from polar environments using Oxford Nanopore Technology.</title>
        <authorList>
            <person name="Leo P."/>
            <person name="Venkateswaran K."/>
        </authorList>
    </citation>
    <scope>NUCLEOTIDE SEQUENCE</scope>
    <source>
        <strain evidence="1">MNA-CCFEE 5262</strain>
    </source>
</reference>
<gene>
    <name evidence="1" type="ORF">QFC20_005588</name>
</gene>
<evidence type="ECO:0000313" key="2">
    <source>
        <dbReference type="Proteomes" id="UP001230649"/>
    </source>
</evidence>
<evidence type="ECO:0000313" key="1">
    <source>
        <dbReference type="EMBL" id="KAJ9099710.1"/>
    </source>
</evidence>
<keyword evidence="2" id="KW-1185">Reference proteome</keyword>
<dbReference type="EMBL" id="JASBWS010000080">
    <property type="protein sequence ID" value="KAJ9099710.1"/>
    <property type="molecule type" value="Genomic_DNA"/>
</dbReference>
<sequence length="170" mass="17916">MDTKNESSFVTDAVVVTASPIDDPDKETTAQSITFPGSVPDLAQSNSTIFASLSQLRKNLIYTIISLALAIDLINTWGLFTAIDKIARDVGLEQGGNAVWIVSAYAVAFAACIPLGGRLCDALPVQWWFTGGFAGMACLNLGNSFVSERKAFLALRALQGICGALTLPAG</sequence>
<proteinExistence type="predicted"/>
<protein>
    <submittedName>
        <fullName evidence="1">Uncharacterized protein</fullName>
    </submittedName>
</protein>
<organism evidence="1 2">
    <name type="scientific">Naganishia adeliensis</name>
    <dbReference type="NCBI Taxonomy" id="92952"/>
    <lineage>
        <taxon>Eukaryota</taxon>
        <taxon>Fungi</taxon>
        <taxon>Dikarya</taxon>
        <taxon>Basidiomycota</taxon>
        <taxon>Agaricomycotina</taxon>
        <taxon>Tremellomycetes</taxon>
        <taxon>Filobasidiales</taxon>
        <taxon>Filobasidiaceae</taxon>
        <taxon>Naganishia</taxon>
    </lineage>
</organism>
<feature type="non-terminal residue" evidence="1">
    <location>
        <position position="170"/>
    </location>
</feature>
<name>A0ACC2VKT5_9TREE</name>
<dbReference type="Proteomes" id="UP001230649">
    <property type="component" value="Unassembled WGS sequence"/>
</dbReference>
<comment type="caution">
    <text evidence="1">The sequence shown here is derived from an EMBL/GenBank/DDBJ whole genome shotgun (WGS) entry which is preliminary data.</text>
</comment>